<gene>
    <name evidence="1" type="ORF">D9619_000536</name>
</gene>
<reference evidence="1 2" key="1">
    <citation type="journal article" date="2020" name="ISME J.">
        <title>Uncovering the hidden diversity of litter-decomposition mechanisms in mushroom-forming fungi.</title>
        <authorList>
            <person name="Floudas D."/>
            <person name="Bentzer J."/>
            <person name="Ahren D."/>
            <person name="Johansson T."/>
            <person name="Persson P."/>
            <person name="Tunlid A."/>
        </authorList>
    </citation>
    <scope>NUCLEOTIDE SEQUENCE [LARGE SCALE GENOMIC DNA]</scope>
    <source>
        <strain evidence="1 2">CBS 101986</strain>
    </source>
</reference>
<dbReference type="Proteomes" id="UP000567179">
    <property type="component" value="Unassembled WGS sequence"/>
</dbReference>
<sequence length="248" mass="28164">MSDSDDEYCHESPAHVAESWKDRLQVPCLLAQREIPCLVFGEDALSLVFHVPTVLFSLHILVADKHVGQAVEAITRSSFPYKINTDHLIPNYNDPIIVDPDQTKAYPNSIHLRNTNEPADKHQSSQIIIHPETHFNFIIDDYKLSTSVFMFPEALFPESVRLPQRAAMVDSIIDSLLDPNSGVVTIVGSRELRRWLAYIIVYGICRDSKIVVAEQLHPDTQELINAVKVENRPFLEAWKYSAGKWESC</sequence>
<proteinExistence type="predicted"/>
<evidence type="ECO:0000313" key="2">
    <source>
        <dbReference type="Proteomes" id="UP000567179"/>
    </source>
</evidence>
<dbReference type="EMBL" id="JAACJJ010000028">
    <property type="protein sequence ID" value="KAF5321228.1"/>
    <property type="molecule type" value="Genomic_DNA"/>
</dbReference>
<evidence type="ECO:0000313" key="1">
    <source>
        <dbReference type="EMBL" id="KAF5321228.1"/>
    </source>
</evidence>
<organism evidence="1 2">
    <name type="scientific">Psilocybe cf. subviscida</name>
    <dbReference type="NCBI Taxonomy" id="2480587"/>
    <lineage>
        <taxon>Eukaryota</taxon>
        <taxon>Fungi</taxon>
        <taxon>Dikarya</taxon>
        <taxon>Basidiomycota</taxon>
        <taxon>Agaricomycotina</taxon>
        <taxon>Agaricomycetes</taxon>
        <taxon>Agaricomycetidae</taxon>
        <taxon>Agaricales</taxon>
        <taxon>Agaricineae</taxon>
        <taxon>Strophariaceae</taxon>
        <taxon>Psilocybe</taxon>
    </lineage>
</organism>
<dbReference type="AlphaFoldDB" id="A0A8H5BDV6"/>
<protein>
    <submittedName>
        <fullName evidence="1">Uncharacterized protein</fullName>
    </submittedName>
</protein>
<keyword evidence="2" id="KW-1185">Reference proteome</keyword>
<name>A0A8H5BDV6_9AGAR</name>
<comment type="caution">
    <text evidence="1">The sequence shown here is derived from an EMBL/GenBank/DDBJ whole genome shotgun (WGS) entry which is preliminary data.</text>
</comment>
<dbReference type="OrthoDB" id="2730545at2759"/>
<accession>A0A8H5BDV6</accession>